<keyword evidence="4 9" id="KW-0732">Signal</keyword>
<dbReference type="Gene3D" id="2.40.10.120">
    <property type="match status" value="1"/>
</dbReference>
<dbReference type="NCBIfam" id="TIGR02037">
    <property type="entry name" value="degP_htrA_DO"/>
    <property type="match status" value="1"/>
</dbReference>
<dbReference type="Pfam" id="PF13180">
    <property type="entry name" value="PDZ_2"/>
    <property type="match status" value="1"/>
</dbReference>
<feature type="domain" description="PDZ" evidence="10">
    <location>
        <begin position="390"/>
        <end position="466"/>
    </location>
</feature>
<evidence type="ECO:0000256" key="6">
    <source>
        <dbReference type="ARBA" id="ARBA00022764"/>
    </source>
</evidence>
<evidence type="ECO:0000256" key="4">
    <source>
        <dbReference type="ARBA" id="ARBA00022729"/>
    </source>
</evidence>
<dbReference type="Gene3D" id="2.30.42.10">
    <property type="match status" value="2"/>
</dbReference>
<dbReference type="InterPro" id="IPR011782">
    <property type="entry name" value="Pept_S1C_Do"/>
</dbReference>
<dbReference type="InterPro" id="IPR036034">
    <property type="entry name" value="PDZ_sf"/>
</dbReference>
<evidence type="ECO:0000256" key="1">
    <source>
        <dbReference type="ARBA" id="ARBA00004418"/>
    </source>
</evidence>
<feature type="domain" description="PDZ" evidence="10">
    <location>
        <begin position="267"/>
        <end position="361"/>
    </location>
</feature>
<keyword evidence="3" id="KW-0645">Protease</keyword>
<dbReference type="PROSITE" id="PS50106">
    <property type="entry name" value="PDZ"/>
    <property type="match status" value="2"/>
</dbReference>
<dbReference type="Pfam" id="PF13365">
    <property type="entry name" value="Trypsin_2"/>
    <property type="match status" value="1"/>
</dbReference>
<protein>
    <submittedName>
        <fullName evidence="11">Peptidase</fullName>
    </submittedName>
</protein>
<feature type="signal peptide" evidence="9">
    <location>
        <begin position="1"/>
        <end position="29"/>
    </location>
</feature>
<keyword evidence="8" id="KW-0720">Serine protease</keyword>
<gene>
    <name evidence="11" type="primary">degQ</name>
    <name evidence="11" type="ORF">DPPLL_34730</name>
</gene>
<accession>A0ABM7WDQ6</accession>
<dbReference type="InterPro" id="IPR009003">
    <property type="entry name" value="Peptidase_S1_PA"/>
</dbReference>
<evidence type="ECO:0000256" key="2">
    <source>
        <dbReference type="ARBA" id="ARBA00010541"/>
    </source>
</evidence>
<dbReference type="SMART" id="SM00228">
    <property type="entry name" value="PDZ"/>
    <property type="match status" value="2"/>
</dbReference>
<keyword evidence="7" id="KW-0378">Hydrolase</keyword>
<name>A0ABM7WDQ6_9BACT</name>
<keyword evidence="5" id="KW-0677">Repeat</keyword>
<evidence type="ECO:0000313" key="11">
    <source>
        <dbReference type="EMBL" id="BDD89108.1"/>
    </source>
</evidence>
<dbReference type="SUPFAM" id="SSF50494">
    <property type="entry name" value="Trypsin-like serine proteases"/>
    <property type="match status" value="1"/>
</dbReference>
<dbReference type="PANTHER" id="PTHR22939">
    <property type="entry name" value="SERINE PROTEASE FAMILY S1C HTRA-RELATED"/>
    <property type="match status" value="1"/>
</dbReference>
<dbReference type="PANTHER" id="PTHR22939:SF129">
    <property type="entry name" value="SERINE PROTEASE HTRA2, MITOCHONDRIAL"/>
    <property type="match status" value="1"/>
</dbReference>
<dbReference type="CDD" id="cd10839">
    <property type="entry name" value="cpPDZ1_DegP-like"/>
    <property type="match status" value="1"/>
</dbReference>
<dbReference type="Pfam" id="PF17820">
    <property type="entry name" value="PDZ_6"/>
    <property type="match status" value="1"/>
</dbReference>
<evidence type="ECO:0000256" key="7">
    <source>
        <dbReference type="ARBA" id="ARBA00022801"/>
    </source>
</evidence>
<sequence>MKKTITLPSKTALLCAVLLLLAAVATARAANQEDIEILDRSAKAIAEVVKEVKPAVVHISVESTVQPPAEIQEFFNNPFFERFFGPQFRFQQPDRPQQRRQYGAGSGFIISEDGHILTNNHVIDKAEKMTVTLADNSKVEAKLIGSDPQSDVALIKIDVDRDLPTLPLGDSDALEVGEWVIAIGNPFGLNQTVTVGVVSAKGRSRVGINEYENFIQTDAAINPGNSGGPLLNIHGEVIGINSALYSRTGGYMGIGFAIPINMVKSIEDQLQKHGKVTRGWLGVVIQDVTEELAPSFGLKKAQGILVSEAQPDSPAAKAGLQQGDVILKLNDAELKDVADLRNRIALTIPGTTVTLQVLRDGKPSDIQVEVGEQPSDFGIAQDGGASGALGSFGLALQELTPDLAKQLGHEGRQGVLVSEVEPGSVAEQAGLRAGHLIEEINQVKITSIRELQQVIDKSPQSNRILLRVRFGNFSQYVVLSTE</sequence>
<feature type="chain" id="PRO_5046062623" evidence="9">
    <location>
        <begin position="30"/>
        <end position="482"/>
    </location>
</feature>
<evidence type="ECO:0000259" key="10">
    <source>
        <dbReference type="PROSITE" id="PS50106"/>
    </source>
</evidence>
<evidence type="ECO:0000256" key="5">
    <source>
        <dbReference type="ARBA" id="ARBA00022737"/>
    </source>
</evidence>
<dbReference type="InterPro" id="IPR041489">
    <property type="entry name" value="PDZ_6"/>
</dbReference>
<dbReference type="EMBL" id="AP025516">
    <property type="protein sequence ID" value="BDD89108.1"/>
    <property type="molecule type" value="Genomic_DNA"/>
</dbReference>
<comment type="subcellular location">
    <subcellularLocation>
        <location evidence="1">Periplasm</location>
    </subcellularLocation>
</comment>
<dbReference type="RefSeq" id="WP_284152432.1">
    <property type="nucleotide sequence ID" value="NZ_AP025516.1"/>
</dbReference>
<evidence type="ECO:0000256" key="8">
    <source>
        <dbReference type="ARBA" id="ARBA00022825"/>
    </source>
</evidence>
<dbReference type="InterPro" id="IPR001940">
    <property type="entry name" value="Peptidase_S1C"/>
</dbReference>
<comment type="similarity">
    <text evidence="2">Belongs to the peptidase S1C family.</text>
</comment>
<dbReference type="SUPFAM" id="SSF50156">
    <property type="entry name" value="PDZ domain-like"/>
    <property type="match status" value="2"/>
</dbReference>
<evidence type="ECO:0000256" key="3">
    <source>
        <dbReference type="ARBA" id="ARBA00022670"/>
    </source>
</evidence>
<dbReference type="InterPro" id="IPR001478">
    <property type="entry name" value="PDZ"/>
</dbReference>
<organism evidence="11 12">
    <name type="scientific">Desulfofustis limnaeus</name>
    <dbReference type="NCBI Taxonomy" id="2740163"/>
    <lineage>
        <taxon>Bacteria</taxon>
        <taxon>Pseudomonadati</taxon>
        <taxon>Thermodesulfobacteriota</taxon>
        <taxon>Desulfobulbia</taxon>
        <taxon>Desulfobulbales</taxon>
        <taxon>Desulfocapsaceae</taxon>
        <taxon>Desulfofustis</taxon>
    </lineage>
</organism>
<dbReference type="PRINTS" id="PR00834">
    <property type="entry name" value="PROTEASES2C"/>
</dbReference>
<proteinExistence type="inferred from homology"/>
<keyword evidence="6" id="KW-0574">Periplasm</keyword>
<evidence type="ECO:0000313" key="12">
    <source>
        <dbReference type="Proteomes" id="UP000830055"/>
    </source>
</evidence>
<keyword evidence="12" id="KW-1185">Reference proteome</keyword>
<dbReference type="Proteomes" id="UP000830055">
    <property type="component" value="Chromosome"/>
</dbReference>
<evidence type="ECO:0000256" key="9">
    <source>
        <dbReference type="SAM" id="SignalP"/>
    </source>
</evidence>
<reference evidence="11 12" key="1">
    <citation type="submission" date="2022-01" db="EMBL/GenBank/DDBJ databases">
        <title>Desulfofustis limnae sp. nov., a novel mesophilic sulfate-reducing bacterium isolated from marsh soil.</title>
        <authorList>
            <person name="Watanabe M."/>
            <person name="Takahashi A."/>
            <person name="Kojima H."/>
            <person name="Fukui M."/>
        </authorList>
    </citation>
    <scope>NUCLEOTIDE SEQUENCE [LARGE SCALE GENOMIC DNA]</scope>
    <source>
        <strain evidence="11 12">PPLL</strain>
    </source>
</reference>